<feature type="compositionally biased region" description="Acidic residues" evidence="5">
    <location>
        <begin position="19"/>
        <end position="37"/>
    </location>
</feature>
<feature type="compositionally biased region" description="Low complexity" evidence="5">
    <location>
        <begin position="564"/>
        <end position="579"/>
    </location>
</feature>
<evidence type="ECO:0000313" key="8">
    <source>
        <dbReference type="EMBL" id="KAG0268913.1"/>
    </source>
</evidence>
<sequence length="798" mass="85648">MADDFPKFLRKRAFSISSQDEDFFGGDGDDGLEEDQSTPDGILESPLARKTTTTTSVENITPPRTPTRRSTRQTAAVAAASNDSNGDAPESLMESPPPQSTSSSSSLPRGYTSVPRTPRLTRGMTTPTMGGRRTTNLPLGASSPSTRNNQNSTGLTPSLTRVFKEIKDAENAVPNSNSNKKYGKGNGSTAAEQMKGGSSKGDKQDKTPSYSTPRRLGRTMSGLQGIIPPKAGLVVSGGTLKRSVSSPALAGSSSLTGTAAAVSSLPPPLNYYQEAKSLFRRSAEPHRLIGREAEREVIRTFCRKHMLTAHAGSLYVSGQPGTGKTALLKEIMREMDGEFSAAEHKIQVATVNCMTVKDPRQIYQRVLEEMRFETKTVSDKDKDATTRALETIVLDGGKRKTMYVLILDEIDQLVTKDQDVLYKLFEWTTRDKSRLTLIGIANALDMTDRFLPRLKAKDVEPQLLNFNPYQVADVRNIILDRLFSLEEMFPSGGASTAAAAGVEDIKKPRIPPLMQRPAIELCARKVAAGTGDLRKALDICRQTVEMVEMEYKKKGKLGGGVATSSPLGLSGSSKGLSGSTAPQPPRLVGKMPLQEIDVGELENRGSGRLSLTKSHQNPYQPASTLSPPPSPLLSSTSSSSSSPLSSSSNMGTNPFLAMSLQDAPKVTIAHVNKALAAAFGSPAIQMMRGLNLHQQILLSVLVILLKGGKGGDCTVGKLLDQYTASCKTSNKILAVSKSESQDLINMLEANGLLTVGKAKEERNRKISLVPRESEVVEAVKGQEVVRAMLARAGVAIEG</sequence>
<evidence type="ECO:0000256" key="5">
    <source>
        <dbReference type="SAM" id="MobiDB-lite"/>
    </source>
</evidence>
<dbReference type="CDD" id="cd00009">
    <property type="entry name" value="AAA"/>
    <property type="match status" value="1"/>
</dbReference>
<evidence type="ECO:0000256" key="4">
    <source>
        <dbReference type="ARBA" id="ARBA00023306"/>
    </source>
</evidence>
<dbReference type="Gene3D" id="1.10.10.10">
    <property type="entry name" value="Winged helix-like DNA-binding domain superfamily/Winged helix DNA-binding domain"/>
    <property type="match status" value="1"/>
</dbReference>
<organism evidence="8 9">
    <name type="scientific">Actinomortierella ambigua</name>
    <dbReference type="NCBI Taxonomy" id="1343610"/>
    <lineage>
        <taxon>Eukaryota</taxon>
        <taxon>Fungi</taxon>
        <taxon>Fungi incertae sedis</taxon>
        <taxon>Mucoromycota</taxon>
        <taxon>Mortierellomycotina</taxon>
        <taxon>Mortierellomycetes</taxon>
        <taxon>Mortierellales</taxon>
        <taxon>Mortierellaceae</taxon>
        <taxon>Actinomortierella</taxon>
    </lineage>
</organism>
<dbReference type="GO" id="GO:0006270">
    <property type="term" value="P:DNA replication initiation"/>
    <property type="evidence" value="ECO:0007669"/>
    <property type="project" value="TreeGrafter"/>
</dbReference>
<dbReference type="SMART" id="SM00382">
    <property type="entry name" value="AAA"/>
    <property type="match status" value="1"/>
</dbReference>
<dbReference type="EMBL" id="JAAAJB010000038">
    <property type="protein sequence ID" value="KAG0268913.1"/>
    <property type="molecule type" value="Genomic_DNA"/>
</dbReference>
<evidence type="ECO:0000313" key="9">
    <source>
        <dbReference type="Proteomes" id="UP000807716"/>
    </source>
</evidence>
<accession>A0A9P6UCE1</accession>
<dbReference type="SMART" id="SM01074">
    <property type="entry name" value="Cdc6_C"/>
    <property type="match status" value="1"/>
</dbReference>
<dbReference type="SUPFAM" id="SSF46785">
    <property type="entry name" value="Winged helix' DNA-binding domain"/>
    <property type="match status" value="1"/>
</dbReference>
<dbReference type="SUPFAM" id="SSF52540">
    <property type="entry name" value="P-loop containing nucleoside triphosphate hydrolases"/>
    <property type="match status" value="1"/>
</dbReference>
<dbReference type="Pfam" id="PF22606">
    <property type="entry name" value="Cdc6-ORC-like_ATPase_lid"/>
    <property type="match status" value="1"/>
</dbReference>
<dbReference type="Pfam" id="PF13401">
    <property type="entry name" value="AAA_22"/>
    <property type="match status" value="1"/>
</dbReference>
<dbReference type="Proteomes" id="UP000807716">
    <property type="component" value="Unassembled WGS sequence"/>
</dbReference>
<comment type="similarity">
    <text evidence="1">Belongs to the CDC6/cdc18 family.</text>
</comment>
<feature type="compositionally biased region" description="Polar residues" evidence="5">
    <location>
        <begin position="50"/>
        <end position="59"/>
    </location>
</feature>
<feature type="domain" description="AAA+ ATPase" evidence="6">
    <location>
        <begin position="310"/>
        <end position="460"/>
    </location>
</feature>
<feature type="compositionally biased region" description="Low complexity" evidence="5">
    <location>
        <begin position="115"/>
        <end position="135"/>
    </location>
</feature>
<dbReference type="GO" id="GO:0005634">
    <property type="term" value="C:nucleus"/>
    <property type="evidence" value="ECO:0007669"/>
    <property type="project" value="TreeGrafter"/>
</dbReference>
<dbReference type="InterPro" id="IPR036390">
    <property type="entry name" value="WH_DNA-bd_sf"/>
</dbReference>
<dbReference type="InterPro" id="IPR027417">
    <property type="entry name" value="P-loop_NTPase"/>
</dbReference>
<name>A0A9P6UCE1_9FUNG</name>
<reference evidence="8" key="1">
    <citation type="journal article" date="2020" name="Fungal Divers.">
        <title>Resolving the Mortierellaceae phylogeny through synthesis of multi-gene phylogenetics and phylogenomics.</title>
        <authorList>
            <person name="Vandepol N."/>
            <person name="Liber J."/>
            <person name="Desiro A."/>
            <person name="Na H."/>
            <person name="Kennedy M."/>
            <person name="Barry K."/>
            <person name="Grigoriev I.V."/>
            <person name="Miller A.N."/>
            <person name="O'Donnell K."/>
            <person name="Stajich J.E."/>
            <person name="Bonito G."/>
        </authorList>
    </citation>
    <scope>NUCLEOTIDE SEQUENCE</scope>
    <source>
        <strain evidence="8">BC1065</strain>
    </source>
</reference>
<dbReference type="InterPro" id="IPR036388">
    <property type="entry name" value="WH-like_DNA-bd_sf"/>
</dbReference>
<evidence type="ECO:0000256" key="2">
    <source>
        <dbReference type="ARBA" id="ARBA00022618"/>
    </source>
</evidence>
<dbReference type="InterPro" id="IPR003593">
    <property type="entry name" value="AAA+_ATPase"/>
</dbReference>
<dbReference type="GO" id="GO:0033314">
    <property type="term" value="P:mitotic DNA replication checkpoint signaling"/>
    <property type="evidence" value="ECO:0007669"/>
    <property type="project" value="TreeGrafter"/>
</dbReference>
<comment type="caution">
    <text evidence="8">The sequence shown here is derived from an EMBL/GenBank/DDBJ whole genome shotgun (WGS) entry which is preliminary data.</text>
</comment>
<dbReference type="Pfam" id="PF09079">
    <property type="entry name" value="WHD_Cdc6"/>
    <property type="match status" value="1"/>
</dbReference>
<dbReference type="GO" id="GO:0003688">
    <property type="term" value="F:DNA replication origin binding"/>
    <property type="evidence" value="ECO:0007669"/>
    <property type="project" value="TreeGrafter"/>
</dbReference>
<dbReference type="OrthoDB" id="1926878at2759"/>
<keyword evidence="9" id="KW-1185">Reference proteome</keyword>
<keyword evidence="3" id="KW-0235">DNA replication</keyword>
<feature type="region of interest" description="Disordered" evidence="5">
    <location>
        <begin position="16"/>
        <end position="157"/>
    </location>
</feature>
<evidence type="ECO:0000256" key="3">
    <source>
        <dbReference type="ARBA" id="ARBA00022705"/>
    </source>
</evidence>
<feature type="compositionally biased region" description="Polar residues" evidence="5">
    <location>
        <begin position="142"/>
        <end position="157"/>
    </location>
</feature>
<dbReference type="InterPro" id="IPR054425">
    <property type="entry name" value="Cdc6_ORC1-like_ATPase_lid"/>
</dbReference>
<evidence type="ECO:0000259" key="6">
    <source>
        <dbReference type="SMART" id="SM00382"/>
    </source>
</evidence>
<dbReference type="InterPro" id="IPR050311">
    <property type="entry name" value="ORC1/CDC6"/>
</dbReference>
<dbReference type="GO" id="GO:0051301">
    <property type="term" value="P:cell division"/>
    <property type="evidence" value="ECO:0007669"/>
    <property type="project" value="UniProtKB-KW"/>
</dbReference>
<dbReference type="PANTHER" id="PTHR10763:SF26">
    <property type="entry name" value="CELL DIVISION CONTROL PROTEIN 6 HOMOLOG"/>
    <property type="match status" value="1"/>
</dbReference>
<feature type="region of interest" description="Disordered" evidence="5">
    <location>
        <begin position="608"/>
        <end position="649"/>
    </location>
</feature>
<protein>
    <submittedName>
        <fullName evidence="8">AAA ATPase</fullName>
    </submittedName>
</protein>
<gene>
    <name evidence="8" type="primary">CDC6</name>
    <name evidence="8" type="ORF">DFQ27_005353</name>
</gene>
<dbReference type="AlphaFoldDB" id="A0A9P6UCE1"/>
<feature type="compositionally biased region" description="Polar residues" evidence="5">
    <location>
        <begin position="609"/>
        <end position="622"/>
    </location>
</feature>
<dbReference type="Gene3D" id="1.10.8.60">
    <property type="match status" value="1"/>
</dbReference>
<feature type="domain" description="Cdc6 C-terminal" evidence="7">
    <location>
        <begin position="697"/>
        <end position="779"/>
    </location>
</feature>
<feature type="compositionally biased region" description="Low complexity" evidence="5">
    <location>
        <begin position="632"/>
        <end position="648"/>
    </location>
</feature>
<dbReference type="InterPro" id="IPR049945">
    <property type="entry name" value="AAA_22"/>
</dbReference>
<keyword evidence="4" id="KW-0131">Cell cycle</keyword>
<dbReference type="Gene3D" id="3.40.50.300">
    <property type="entry name" value="P-loop containing nucleotide triphosphate hydrolases"/>
    <property type="match status" value="1"/>
</dbReference>
<feature type="region of interest" description="Disordered" evidence="5">
    <location>
        <begin position="169"/>
        <end position="224"/>
    </location>
</feature>
<dbReference type="GO" id="GO:0016887">
    <property type="term" value="F:ATP hydrolysis activity"/>
    <property type="evidence" value="ECO:0007669"/>
    <property type="project" value="InterPro"/>
</dbReference>
<proteinExistence type="inferred from homology"/>
<feature type="region of interest" description="Disordered" evidence="5">
    <location>
        <begin position="555"/>
        <end position="590"/>
    </location>
</feature>
<dbReference type="FunFam" id="3.40.50.300:FF:000547">
    <property type="entry name" value="Cell division control protein"/>
    <property type="match status" value="1"/>
</dbReference>
<evidence type="ECO:0000259" key="7">
    <source>
        <dbReference type="SMART" id="SM01074"/>
    </source>
</evidence>
<evidence type="ECO:0000256" key="1">
    <source>
        <dbReference type="ARBA" id="ARBA00006184"/>
    </source>
</evidence>
<keyword evidence="2" id="KW-0132">Cell division</keyword>
<dbReference type="InterPro" id="IPR015163">
    <property type="entry name" value="Cdc6_C"/>
</dbReference>
<dbReference type="PANTHER" id="PTHR10763">
    <property type="entry name" value="CELL DIVISION CONTROL PROTEIN 6-RELATED"/>
    <property type="match status" value="1"/>
</dbReference>